<dbReference type="SUPFAM" id="SSF109854">
    <property type="entry name" value="DinB/YfiT-like putative metalloenzymes"/>
    <property type="match status" value="1"/>
</dbReference>
<dbReference type="InterPro" id="IPR024344">
    <property type="entry name" value="MDMPI_metal-binding"/>
</dbReference>
<dbReference type="PANTHER" id="PTHR40758">
    <property type="entry name" value="CONSERVED PROTEIN"/>
    <property type="match status" value="1"/>
</dbReference>
<feature type="domain" description="Mycothiol-dependent maleylpyruvate isomerase metal-binding" evidence="2">
    <location>
        <begin position="14"/>
        <end position="141"/>
    </location>
</feature>
<dbReference type="Pfam" id="PF11716">
    <property type="entry name" value="MDMPI_N"/>
    <property type="match status" value="1"/>
</dbReference>
<dbReference type="InterPro" id="IPR034660">
    <property type="entry name" value="DinB/YfiT-like"/>
</dbReference>
<accession>A0ABT1DFK4</accession>
<evidence type="ECO:0000313" key="3">
    <source>
        <dbReference type="EMBL" id="MCO8269611.1"/>
    </source>
</evidence>
<comment type="caution">
    <text evidence="3">The sequence shown here is derived from an EMBL/GenBank/DDBJ whole genome shotgun (WGS) entry which is preliminary data.</text>
</comment>
<dbReference type="NCBIfam" id="TIGR03083">
    <property type="entry name" value="maleylpyruvate isomerase family mycothiol-dependent enzyme"/>
    <property type="match status" value="1"/>
</dbReference>
<feature type="domain" description="MDMPI C-terminal" evidence="1">
    <location>
        <begin position="153"/>
        <end position="244"/>
    </location>
</feature>
<gene>
    <name evidence="3" type="ORF">M1L60_03285</name>
</gene>
<name>A0ABT1DFK4_9ACTN</name>
<evidence type="ECO:0000259" key="1">
    <source>
        <dbReference type="Pfam" id="PF07398"/>
    </source>
</evidence>
<keyword evidence="4" id="KW-1185">Reference proteome</keyword>
<sequence length="252" mass="26828">MQTTLSFPDVVKLIDERSQAFRTAVAAAPSLDATVPSCPEWTLLDLVRHLGEGRQAWAATVAAGASATTKAVPRGPAVPDDRDALDAWLATSTQQLLDALAQAGPDRGCWTWWDDAQSPPTVAAVARHQLQEIAVHTYDAQLTAGAAQPLPVEVAVDGVDDFLLTCCSTTSPWPHEPATIGYDVTEGRSWRVDLSTAGARIERVPAPDATATASGSASDLVLVFYGRLPLETLTTGGDRRVFDRIIAWDPST</sequence>
<dbReference type="PANTHER" id="PTHR40758:SF1">
    <property type="entry name" value="CONSERVED PROTEIN"/>
    <property type="match status" value="1"/>
</dbReference>
<dbReference type="Gene3D" id="1.20.120.450">
    <property type="entry name" value="dinb family like domain"/>
    <property type="match status" value="1"/>
</dbReference>
<organism evidence="3 4">
    <name type="scientific">Paractinoplanes aksuensis</name>
    <dbReference type="NCBI Taxonomy" id="2939490"/>
    <lineage>
        <taxon>Bacteria</taxon>
        <taxon>Bacillati</taxon>
        <taxon>Actinomycetota</taxon>
        <taxon>Actinomycetes</taxon>
        <taxon>Micromonosporales</taxon>
        <taxon>Micromonosporaceae</taxon>
        <taxon>Paractinoplanes</taxon>
    </lineage>
</organism>
<dbReference type="Pfam" id="PF07398">
    <property type="entry name" value="MDMPI_C"/>
    <property type="match status" value="1"/>
</dbReference>
<dbReference type="EMBL" id="JAMYJR010000002">
    <property type="protein sequence ID" value="MCO8269611.1"/>
    <property type="molecule type" value="Genomic_DNA"/>
</dbReference>
<proteinExistence type="predicted"/>
<dbReference type="Proteomes" id="UP001523369">
    <property type="component" value="Unassembled WGS sequence"/>
</dbReference>
<protein>
    <submittedName>
        <fullName evidence="3">Maleylpyruvate isomerase family mycothiol-dependent enzyme</fullName>
    </submittedName>
</protein>
<evidence type="ECO:0000259" key="2">
    <source>
        <dbReference type="Pfam" id="PF11716"/>
    </source>
</evidence>
<keyword evidence="3" id="KW-0413">Isomerase</keyword>
<dbReference type="RefSeq" id="WP_253235746.1">
    <property type="nucleotide sequence ID" value="NZ_JAMYJR010000002.1"/>
</dbReference>
<evidence type="ECO:0000313" key="4">
    <source>
        <dbReference type="Proteomes" id="UP001523369"/>
    </source>
</evidence>
<dbReference type="GO" id="GO:0016853">
    <property type="term" value="F:isomerase activity"/>
    <property type="evidence" value="ECO:0007669"/>
    <property type="project" value="UniProtKB-KW"/>
</dbReference>
<reference evidence="3 4" key="1">
    <citation type="submission" date="2022-06" db="EMBL/GenBank/DDBJ databases">
        <title>New Species of the Genus Actinoplanes, ActinopZanes ferrugineus.</title>
        <authorList>
            <person name="Ding P."/>
        </authorList>
    </citation>
    <scope>NUCLEOTIDE SEQUENCE [LARGE SCALE GENOMIC DNA]</scope>
    <source>
        <strain evidence="3 4">TRM88003</strain>
    </source>
</reference>
<dbReference type="InterPro" id="IPR017517">
    <property type="entry name" value="Maleyloyr_isom"/>
</dbReference>
<dbReference type="InterPro" id="IPR010872">
    <property type="entry name" value="MDMPI_C-term_domain"/>
</dbReference>